<evidence type="ECO:0000256" key="1">
    <source>
        <dbReference type="SAM" id="SignalP"/>
    </source>
</evidence>
<evidence type="ECO:0000313" key="4">
    <source>
        <dbReference type="Proteomes" id="UP000249396"/>
    </source>
</evidence>
<dbReference type="PANTHER" id="PTHR42852:SF17">
    <property type="entry name" value="THIOREDOXIN-LIKE PROTEIN HI_1115"/>
    <property type="match status" value="1"/>
</dbReference>
<protein>
    <submittedName>
        <fullName evidence="3">Redoxin</fullName>
    </submittedName>
</protein>
<dbReference type="InterPro" id="IPR013766">
    <property type="entry name" value="Thioredoxin_domain"/>
</dbReference>
<comment type="caution">
    <text evidence="3">The sequence shown here is derived from an EMBL/GenBank/DDBJ whole genome shotgun (WGS) entry which is preliminary data.</text>
</comment>
<dbReference type="GO" id="GO:0016491">
    <property type="term" value="F:oxidoreductase activity"/>
    <property type="evidence" value="ECO:0007669"/>
    <property type="project" value="InterPro"/>
</dbReference>
<feature type="chain" id="PRO_5015850892" evidence="1">
    <location>
        <begin position="24"/>
        <end position="172"/>
    </location>
</feature>
<dbReference type="Gene3D" id="3.40.30.10">
    <property type="entry name" value="Glutaredoxin"/>
    <property type="match status" value="1"/>
</dbReference>
<dbReference type="PROSITE" id="PS51352">
    <property type="entry name" value="THIOREDOXIN_2"/>
    <property type="match status" value="1"/>
</dbReference>
<dbReference type="InterPro" id="IPR036249">
    <property type="entry name" value="Thioredoxin-like_sf"/>
</dbReference>
<dbReference type="CDD" id="cd02966">
    <property type="entry name" value="TlpA_like_family"/>
    <property type="match status" value="1"/>
</dbReference>
<reference evidence="3 4" key="1">
    <citation type="journal article" date="2018" name="Aquat. Microb. Ecol.">
        <title>Gammaproteobacterial methanotrophs dominate.</title>
        <authorList>
            <person name="Rissanen A.J."/>
            <person name="Saarenheimo J."/>
            <person name="Tiirola M."/>
            <person name="Peura S."/>
            <person name="Aalto S.L."/>
            <person name="Karvinen A."/>
            <person name="Nykanen H."/>
        </authorList>
    </citation>
    <scope>NUCLEOTIDE SEQUENCE [LARGE SCALE GENOMIC DNA]</scope>
    <source>
        <strain evidence="3">AMbin10</strain>
    </source>
</reference>
<dbReference type="EMBL" id="QJPH01000593">
    <property type="protein sequence ID" value="PZN68823.1"/>
    <property type="molecule type" value="Genomic_DNA"/>
</dbReference>
<dbReference type="Proteomes" id="UP000249396">
    <property type="component" value="Unassembled WGS sequence"/>
</dbReference>
<evidence type="ECO:0000313" key="3">
    <source>
        <dbReference type="EMBL" id="PZN68823.1"/>
    </source>
</evidence>
<accession>A0A2W4Q988</accession>
<dbReference type="Pfam" id="PF08534">
    <property type="entry name" value="Redoxin"/>
    <property type="match status" value="1"/>
</dbReference>
<dbReference type="InterPro" id="IPR013740">
    <property type="entry name" value="Redoxin"/>
</dbReference>
<name>A0A2W4Q988_9GAMM</name>
<proteinExistence type="predicted"/>
<dbReference type="SUPFAM" id="SSF52833">
    <property type="entry name" value="Thioredoxin-like"/>
    <property type="match status" value="1"/>
</dbReference>
<feature type="signal peptide" evidence="1">
    <location>
        <begin position="1"/>
        <end position="23"/>
    </location>
</feature>
<evidence type="ECO:0000259" key="2">
    <source>
        <dbReference type="PROSITE" id="PS51352"/>
    </source>
</evidence>
<feature type="domain" description="Thioredoxin" evidence="2">
    <location>
        <begin position="24"/>
        <end position="166"/>
    </location>
</feature>
<keyword evidence="1" id="KW-0732">Signal</keyword>
<sequence>MNLRIVPFLCAALALGLTQKTQATDAGNEVPNCALSAIDTTQQSYALKQFRGKVLYVDFWSSWCNPCAQSFSLLNEMNRDLKDKGLQVIGINLDEVPEDAKAFLAKHPASFTVMADANQQCAKDFDVKAMPSSYLVDRNGVIRYVHLGFRPGEAKEFRALAEQLLAENPVRK</sequence>
<dbReference type="AlphaFoldDB" id="A0A2W4Q988"/>
<organism evidence="3 4">
    <name type="scientific">Candidatus Methylumidiphilus alinenensis</name>
    <dbReference type="NCBI Taxonomy" id="2202197"/>
    <lineage>
        <taxon>Bacteria</taxon>
        <taxon>Pseudomonadati</taxon>
        <taxon>Pseudomonadota</taxon>
        <taxon>Gammaproteobacteria</taxon>
        <taxon>Methylococcales</taxon>
        <taxon>Candidatus Methylumidiphilus</taxon>
    </lineage>
</organism>
<gene>
    <name evidence="3" type="ORF">DM484_30825</name>
</gene>
<dbReference type="InterPro" id="IPR050553">
    <property type="entry name" value="Thioredoxin_ResA/DsbE_sf"/>
</dbReference>
<dbReference type="PANTHER" id="PTHR42852">
    <property type="entry name" value="THIOL:DISULFIDE INTERCHANGE PROTEIN DSBE"/>
    <property type="match status" value="1"/>
</dbReference>